<dbReference type="VEuPathDB" id="FungiDB:LELG_02645"/>
<reference evidence="1 2" key="1">
    <citation type="journal article" date="2009" name="Nature">
        <title>Evolution of pathogenicity and sexual reproduction in eight Candida genomes.</title>
        <authorList>
            <person name="Butler G."/>
            <person name="Rasmussen M.D."/>
            <person name="Lin M.F."/>
            <person name="Santos M.A."/>
            <person name="Sakthikumar S."/>
            <person name="Munro C.A."/>
            <person name="Rheinbay E."/>
            <person name="Grabherr M."/>
            <person name="Forche A."/>
            <person name="Reedy J.L."/>
            <person name="Agrafioti I."/>
            <person name="Arnaud M.B."/>
            <person name="Bates S."/>
            <person name="Brown A.J."/>
            <person name="Brunke S."/>
            <person name="Costanzo M.C."/>
            <person name="Fitzpatrick D.A."/>
            <person name="de Groot P.W."/>
            <person name="Harris D."/>
            <person name="Hoyer L.L."/>
            <person name="Hube B."/>
            <person name="Klis F.M."/>
            <person name="Kodira C."/>
            <person name="Lennard N."/>
            <person name="Logue M.E."/>
            <person name="Martin R."/>
            <person name="Neiman A.M."/>
            <person name="Nikolaou E."/>
            <person name="Quail M.A."/>
            <person name="Quinn J."/>
            <person name="Santos M.C."/>
            <person name="Schmitzberger F.F."/>
            <person name="Sherlock G."/>
            <person name="Shah P."/>
            <person name="Silverstein K.A."/>
            <person name="Skrzypek M.S."/>
            <person name="Soll D."/>
            <person name="Staggs R."/>
            <person name="Stansfield I."/>
            <person name="Stumpf M.P."/>
            <person name="Sudbery P.E."/>
            <person name="Srikantha T."/>
            <person name="Zeng Q."/>
            <person name="Berman J."/>
            <person name="Berriman M."/>
            <person name="Heitman J."/>
            <person name="Gow N.A."/>
            <person name="Lorenz M.C."/>
            <person name="Birren B.W."/>
            <person name="Kellis M."/>
            <person name="Cuomo C.A."/>
        </authorList>
    </citation>
    <scope>NUCLEOTIDE SEQUENCE [LARGE SCALE GENOMIC DNA]</scope>
    <source>
        <strain evidence="2">ATCC 11503 / BCRC 21390 / CBS 2605 / JCM 1781 / NBRC 1676 / NRRL YB-4239</strain>
    </source>
</reference>
<protein>
    <recommendedName>
        <fullName evidence="3">Alcohol acetyltransferase</fullName>
    </recommendedName>
</protein>
<dbReference type="eggNOG" id="ENOG502RC91">
    <property type="taxonomic scope" value="Eukaryota"/>
</dbReference>
<evidence type="ECO:0000313" key="2">
    <source>
        <dbReference type="Proteomes" id="UP000001996"/>
    </source>
</evidence>
<gene>
    <name evidence="1" type="ORF">LELG_02645</name>
</gene>
<dbReference type="InterPro" id="IPR010828">
    <property type="entry name" value="Atf2/Sli1-like"/>
</dbReference>
<organism evidence="1 2">
    <name type="scientific">Lodderomyces elongisporus (strain ATCC 11503 / CBS 2605 / JCM 1781 / NBRC 1676 / NRRL YB-4239)</name>
    <name type="common">Yeast</name>
    <name type="synonym">Saccharomyces elongisporus</name>
    <dbReference type="NCBI Taxonomy" id="379508"/>
    <lineage>
        <taxon>Eukaryota</taxon>
        <taxon>Fungi</taxon>
        <taxon>Dikarya</taxon>
        <taxon>Ascomycota</taxon>
        <taxon>Saccharomycotina</taxon>
        <taxon>Pichiomycetes</taxon>
        <taxon>Debaryomycetaceae</taxon>
        <taxon>Candida/Lodderomyces clade</taxon>
        <taxon>Lodderomyces</taxon>
    </lineage>
</organism>
<dbReference type="KEGG" id="lel:PVL30_003494"/>
<keyword evidence="2" id="KW-1185">Reference proteome</keyword>
<evidence type="ECO:0000313" key="1">
    <source>
        <dbReference type="EMBL" id="EDK44466.1"/>
    </source>
</evidence>
<sequence length="502" mass="57771">MSEAEVIISRPLSVAENFFRSRTASGFYRNFQVTATYNFDLKKNNLQLLYYALRKTLIEYPILASNVQFNKKIKTYEYELLKEIKLRDVLVMETQTYSNQYLTHGVINEKFMKSANNIQFELYCQKPLFCLILIDEYNLSAVFEHTIGDGLVGNYFHEALLKNWARCENEGLLDKVEGEKIHACPDPLDSVLFSFQNDKSLIEHSLPPPMDIFLEDMDLDYTYGDNKFHERVAPATHPTKWAGRFKAQDTHEIAFKLINLTANETATILRKCKEKKVTLTPYIEIVLAYTLQPIFGDDCYATHKIAMTLRRHFTSSKAPVAYHKILNDPDYKILGTLAHMGFSENLPPITEFSWNLVQTVNMHLQHAIKNKRALNQLRLFKDTCDLTHDTNEQFFTQQLGKPKADAVKISNLGLINAEETVGANNTSQRKLTFKNMVFSQDMAPYGSEFMLSVISTPKGGLNLVLSYYNHSFDDSKWSNFDIFIERLKSNLMYFCSASPQNS</sequence>
<dbReference type="OMA" id="THRTAMT"/>
<dbReference type="OrthoDB" id="2150604at2759"/>
<dbReference type="InterPro" id="IPR052058">
    <property type="entry name" value="Alcohol_O-acetyltransferase"/>
</dbReference>
<name>A5DZ58_LODEL</name>
<evidence type="ECO:0008006" key="3">
    <source>
        <dbReference type="Google" id="ProtNLM"/>
    </source>
</evidence>
<dbReference type="AlphaFoldDB" id="A5DZ58"/>
<dbReference type="Proteomes" id="UP000001996">
    <property type="component" value="Unassembled WGS sequence"/>
</dbReference>
<dbReference type="PANTHER" id="PTHR28037:SF1">
    <property type="entry name" value="ALCOHOL O-ACETYLTRANSFERASE 1-RELATED"/>
    <property type="match status" value="1"/>
</dbReference>
<proteinExistence type="predicted"/>
<dbReference type="Pfam" id="PF07247">
    <property type="entry name" value="AATase"/>
    <property type="match status" value="1"/>
</dbReference>
<dbReference type="InParanoid" id="A5DZ58"/>
<dbReference type="GeneID" id="5233483"/>
<dbReference type="STRING" id="379508.A5DZ58"/>
<dbReference type="HOGENOM" id="CLU_043167_0_0_1"/>
<dbReference type="PANTHER" id="PTHR28037">
    <property type="entry name" value="ALCOHOL O-ACETYLTRANSFERASE 1-RELATED"/>
    <property type="match status" value="1"/>
</dbReference>
<dbReference type="EMBL" id="CH981526">
    <property type="protein sequence ID" value="EDK44466.1"/>
    <property type="molecule type" value="Genomic_DNA"/>
</dbReference>
<accession>A5DZ58</accession>
<dbReference type="GO" id="GO:0008080">
    <property type="term" value="F:N-acetyltransferase activity"/>
    <property type="evidence" value="ECO:0007669"/>
    <property type="project" value="TreeGrafter"/>
</dbReference>